<dbReference type="Proteomes" id="UP000186110">
    <property type="component" value="Chromosome"/>
</dbReference>
<dbReference type="GO" id="GO:0043683">
    <property type="term" value="P:type IV pilus assembly"/>
    <property type="evidence" value="ECO:0007669"/>
    <property type="project" value="InterPro"/>
</dbReference>
<reference evidence="2 3" key="1">
    <citation type="submission" date="2017-01" db="EMBL/GenBank/DDBJ databases">
        <authorList>
            <person name="Mah S.A."/>
            <person name="Swanson W.J."/>
            <person name="Moy G.W."/>
            <person name="Vacquier V.D."/>
        </authorList>
    </citation>
    <scope>NUCLEOTIDE SEQUENCE [LARGE SCALE GENOMIC DNA]</scope>
    <source>
        <strain evidence="2 3">DSM 22694</strain>
    </source>
</reference>
<dbReference type="InterPro" id="IPR012902">
    <property type="entry name" value="N_methyl_site"/>
</dbReference>
<dbReference type="EMBL" id="CP019239">
    <property type="protein sequence ID" value="APW43226.1"/>
    <property type="molecule type" value="Genomic_DNA"/>
</dbReference>
<dbReference type="Pfam" id="PF16074">
    <property type="entry name" value="PilW"/>
    <property type="match status" value="1"/>
</dbReference>
<accession>A0A1P8KB65</accession>
<dbReference type="InterPro" id="IPR032092">
    <property type="entry name" value="PilW"/>
</dbReference>
<dbReference type="SUPFAM" id="SSF54523">
    <property type="entry name" value="Pili subunits"/>
    <property type="match status" value="1"/>
</dbReference>
<sequence>MKTQQSGFSLIEFLIAIAISMVAMVAVTEVYVSSKANSRVQEMQNRLSEDGRFGNAMMQRVISQAGYRETPSNAVAADRIGIAANVITVKFRSDGANQMVCDGSTPAVADQTVVIRKHATLPKLICDAVDWIAPATAGAGNGTELVDFSVKFGIDTGPAATNENLGCGTSVALLKPRDCIVDSYVSALPGGVTADQIVAVKVCWMLRTEATDASIVKGANVSDCAGTAIANTQNDRKLYRTFNTTVLLRNR</sequence>
<keyword evidence="1" id="KW-0812">Transmembrane</keyword>
<dbReference type="PROSITE" id="PS00409">
    <property type="entry name" value="PROKAR_NTER_METHYL"/>
    <property type="match status" value="1"/>
</dbReference>
<name>A0A1P8KB65_9BURK</name>
<evidence type="ECO:0000256" key="1">
    <source>
        <dbReference type="SAM" id="Phobius"/>
    </source>
</evidence>
<evidence type="ECO:0000313" key="2">
    <source>
        <dbReference type="EMBL" id="APW43226.1"/>
    </source>
</evidence>
<protein>
    <submittedName>
        <fullName evidence="2">Prepilin-type N-terminal cleavage/methylation domain-containing protein</fullName>
    </submittedName>
</protein>
<gene>
    <name evidence="2" type="ORF">RS694_12290</name>
</gene>
<dbReference type="InterPro" id="IPR045584">
    <property type="entry name" value="Pilin-like"/>
</dbReference>
<organism evidence="2 3">
    <name type="scientific">Rhodoferax saidenbachensis</name>
    <dbReference type="NCBI Taxonomy" id="1484693"/>
    <lineage>
        <taxon>Bacteria</taxon>
        <taxon>Pseudomonadati</taxon>
        <taxon>Pseudomonadota</taxon>
        <taxon>Betaproteobacteria</taxon>
        <taxon>Burkholderiales</taxon>
        <taxon>Comamonadaceae</taxon>
        <taxon>Rhodoferax</taxon>
    </lineage>
</organism>
<dbReference type="KEGG" id="rsb:RS694_12290"/>
<keyword evidence="1" id="KW-0472">Membrane</keyword>
<proteinExistence type="predicted"/>
<dbReference type="Pfam" id="PF07963">
    <property type="entry name" value="N_methyl"/>
    <property type="match status" value="1"/>
</dbReference>
<dbReference type="NCBIfam" id="TIGR02532">
    <property type="entry name" value="IV_pilin_GFxxxE"/>
    <property type="match status" value="1"/>
</dbReference>
<evidence type="ECO:0000313" key="3">
    <source>
        <dbReference type="Proteomes" id="UP000186110"/>
    </source>
</evidence>
<dbReference type="AlphaFoldDB" id="A0A1P8KB65"/>
<keyword evidence="3" id="KW-1185">Reference proteome</keyword>
<feature type="transmembrane region" description="Helical" evidence="1">
    <location>
        <begin position="7"/>
        <end position="27"/>
    </location>
</feature>
<dbReference type="RefSeq" id="WP_029707723.1">
    <property type="nucleotide sequence ID" value="NZ_CP019239.1"/>
</dbReference>
<dbReference type="STRING" id="1484693.RS694_12290"/>
<keyword evidence="1" id="KW-1133">Transmembrane helix</keyword>